<dbReference type="Gene3D" id="1.20.5.170">
    <property type="match status" value="1"/>
</dbReference>
<keyword evidence="5" id="KW-0539">Nucleus</keyword>
<name>A0A9W7GVN7_HIBTR</name>
<comment type="caution">
    <text evidence="8">The sequence shown here is derived from an EMBL/GenBank/DDBJ whole genome shotgun (WGS) entry which is preliminary data.</text>
</comment>
<dbReference type="PANTHER" id="PTHR45764">
    <property type="entry name" value="BZIP TRANSCRIPTION FACTOR 44"/>
    <property type="match status" value="1"/>
</dbReference>
<keyword evidence="3" id="KW-0238">DNA-binding</keyword>
<sequence>MFLAKEADQLQVPVHETSFTPEELLELLSFFESEEQVSSNSSLEGLSRGIYSPDERKQRRKVSNRESAKQSRWRKKRHLENLTDQVYRLNIENRRLKHRLSLIINQYHVAWQENERLRSESDALRAKLLDLYWTSATMQCNHDNSRHSYQVLISSKQTN</sequence>
<dbReference type="PROSITE" id="PS00036">
    <property type="entry name" value="BZIP_BASIC"/>
    <property type="match status" value="1"/>
</dbReference>
<feature type="region of interest" description="Disordered" evidence="6">
    <location>
        <begin position="42"/>
        <end position="74"/>
    </location>
</feature>
<reference evidence="8" key="1">
    <citation type="submission" date="2023-05" db="EMBL/GenBank/DDBJ databases">
        <title>Genome and transcriptome analyses reveal genes involved in the formation of fine ridges on petal epidermal cells in Hibiscus trionum.</title>
        <authorList>
            <person name="Koshimizu S."/>
            <person name="Masuda S."/>
            <person name="Ishii T."/>
            <person name="Shirasu K."/>
            <person name="Hoshino A."/>
            <person name="Arita M."/>
        </authorList>
    </citation>
    <scope>NUCLEOTIDE SEQUENCE</scope>
    <source>
        <strain evidence="8">Hamamatsu line</strain>
    </source>
</reference>
<dbReference type="GO" id="GO:0045893">
    <property type="term" value="P:positive regulation of DNA-templated transcription"/>
    <property type="evidence" value="ECO:0007669"/>
    <property type="project" value="TreeGrafter"/>
</dbReference>
<keyword evidence="9" id="KW-1185">Reference proteome</keyword>
<dbReference type="SMART" id="SM00338">
    <property type="entry name" value="BRLZ"/>
    <property type="match status" value="1"/>
</dbReference>
<dbReference type="GO" id="GO:0000976">
    <property type="term" value="F:transcription cis-regulatory region binding"/>
    <property type="evidence" value="ECO:0007669"/>
    <property type="project" value="TreeGrafter"/>
</dbReference>
<dbReference type="InterPro" id="IPR046347">
    <property type="entry name" value="bZIP_sf"/>
</dbReference>
<dbReference type="InterPro" id="IPR045314">
    <property type="entry name" value="bZIP_plant_GBF1"/>
</dbReference>
<dbReference type="PANTHER" id="PTHR45764:SF52">
    <property type="entry name" value="BASIC LEUCINE ZIPPER 4"/>
    <property type="match status" value="1"/>
</dbReference>
<evidence type="ECO:0000259" key="7">
    <source>
        <dbReference type="PROSITE" id="PS50217"/>
    </source>
</evidence>
<protein>
    <recommendedName>
        <fullName evidence="7">BZIP domain-containing protein</fullName>
    </recommendedName>
</protein>
<dbReference type="OrthoDB" id="551672at2759"/>
<dbReference type="InterPro" id="IPR004827">
    <property type="entry name" value="bZIP"/>
</dbReference>
<evidence type="ECO:0000256" key="4">
    <source>
        <dbReference type="ARBA" id="ARBA00023163"/>
    </source>
</evidence>
<evidence type="ECO:0000313" key="8">
    <source>
        <dbReference type="EMBL" id="GMI64916.1"/>
    </source>
</evidence>
<evidence type="ECO:0000256" key="6">
    <source>
        <dbReference type="SAM" id="MobiDB-lite"/>
    </source>
</evidence>
<keyword evidence="2" id="KW-0805">Transcription regulation</keyword>
<evidence type="ECO:0000256" key="2">
    <source>
        <dbReference type="ARBA" id="ARBA00023015"/>
    </source>
</evidence>
<proteinExistence type="predicted"/>
<evidence type="ECO:0000256" key="5">
    <source>
        <dbReference type="ARBA" id="ARBA00023242"/>
    </source>
</evidence>
<feature type="domain" description="BZIP" evidence="7">
    <location>
        <begin position="54"/>
        <end position="103"/>
    </location>
</feature>
<dbReference type="FunFam" id="1.20.5.170:FF:000020">
    <property type="entry name" value="BZIP transcription factor"/>
    <property type="match status" value="1"/>
</dbReference>
<dbReference type="Proteomes" id="UP001165190">
    <property type="component" value="Unassembled WGS sequence"/>
</dbReference>
<dbReference type="CDD" id="cd14702">
    <property type="entry name" value="bZIP_plant_GBF1"/>
    <property type="match status" value="1"/>
</dbReference>
<evidence type="ECO:0000256" key="3">
    <source>
        <dbReference type="ARBA" id="ARBA00023125"/>
    </source>
</evidence>
<gene>
    <name evidence="8" type="ORF">HRI_000160900</name>
</gene>
<dbReference type="GO" id="GO:0003700">
    <property type="term" value="F:DNA-binding transcription factor activity"/>
    <property type="evidence" value="ECO:0007669"/>
    <property type="project" value="InterPro"/>
</dbReference>
<dbReference type="AlphaFoldDB" id="A0A9W7GVN7"/>
<feature type="compositionally biased region" description="Basic and acidic residues" evidence="6">
    <location>
        <begin position="53"/>
        <end position="69"/>
    </location>
</feature>
<evidence type="ECO:0000313" key="9">
    <source>
        <dbReference type="Proteomes" id="UP001165190"/>
    </source>
</evidence>
<dbReference type="EMBL" id="BSYR01000003">
    <property type="protein sequence ID" value="GMI64916.1"/>
    <property type="molecule type" value="Genomic_DNA"/>
</dbReference>
<organism evidence="8 9">
    <name type="scientific">Hibiscus trionum</name>
    <name type="common">Flower of an hour</name>
    <dbReference type="NCBI Taxonomy" id="183268"/>
    <lineage>
        <taxon>Eukaryota</taxon>
        <taxon>Viridiplantae</taxon>
        <taxon>Streptophyta</taxon>
        <taxon>Embryophyta</taxon>
        <taxon>Tracheophyta</taxon>
        <taxon>Spermatophyta</taxon>
        <taxon>Magnoliopsida</taxon>
        <taxon>eudicotyledons</taxon>
        <taxon>Gunneridae</taxon>
        <taxon>Pentapetalae</taxon>
        <taxon>rosids</taxon>
        <taxon>malvids</taxon>
        <taxon>Malvales</taxon>
        <taxon>Malvaceae</taxon>
        <taxon>Malvoideae</taxon>
        <taxon>Hibiscus</taxon>
    </lineage>
</organism>
<dbReference type="GO" id="GO:0046982">
    <property type="term" value="F:protein heterodimerization activity"/>
    <property type="evidence" value="ECO:0007669"/>
    <property type="project" value="UniProtKB-ARBA"/>
</dbReference>
<dbReference type="GO" id="GO:0005634">
    <property type="term" value="C:nucleus"/>
    <property type="evidence" value="ECO:0007669"/>
    <property type="project" value="UniProtKB-SubCell"/>
</dbReference>
<dbReference type="PROSITE" id="PS50217">
    <property type="entry name" value="BZIP"/>
    <property type="match status" value="1"/>
</dbReference>
<accession>A0A9W7GVN7</accession>
<dbReference type="Pfam" id="PF00170">
    <property type="entry name" value="bZIP_1"/>
    <property type="match status" value="1"/>
</dbReference>
<evidence type="ECO:0000256" key="1">
    <source>
        <dbReference type="ARBA" id="ARBA00004123"/>
    </source>
</evidence>
<dbReference type="SUPFAM" id="SSF57959">
    <property type="entry name" value="Leucine zipper domain"/>
    <property type="match status" value="1"/>
</dbReference>
<keyword evidence="4" id="KW-0804">Transcription</keyword>
<comment type="subcellular location">
    <subcellularLocation>
        <location evidence="1">Nucleus</location>
    </subcellularLocation>
</comment>